<accession>A0A1F6EH18</accession>
<dbReference type="Proteomes" id="UP000177306">
    <property type="component" value="Unassembled WGS sequence"/>
</dbReference>
<proteinExistence type="predicted"/>
<gene>
    <name evidence="1" type="ORF">A3A38_03275</name>
</gene>
<reference evidence="1 2" key="1">
    <citation type="journal article" date="2016" name="Nat. Commun.">
        <title>Thousands of microbial genomes shed light on interconnected biogeochemical processes in an aquifer system.</title>
        <authorList>
            <person name="Anantharaman K."/>
            <person name="Brown C.T."/>
            <person name="Hug L.A."/>
            <person name="Sharon I."/>
            <person name="Castelle C.J."/>
            <person name="Probst A.J."/>
            <person name="Thomas B.C."/>
            <person name="Singh A."/>
            <person name="Wilkins M.J."/>
            <person name="Karaoz U."/>
            <person name="Brodie E.L."/>
            <person name="Williams K.H."/>
            <person name="Hubbard S.S."/>
            <person name="Banfield J.F."/>
        </authorList>
    </citation>
    <scope>NUCLEOTIDE SEQUENCE [LARGE SCALE GENOMIC DNA]</scope>
</reference>
<organism evidence="1 2">
    <name type="scientific">Candidatus Kaiserbacteria bacterium RIFCSPLOWO2_01_FULL_53_17</name>
    <dbReference type="NCBI Taxonomy" id="1798511"/>
    <lineage>
        <taxon>Bacteria</taxon>
        <taxon>Candidatus Kaiseribacteriota</taxon>
    </lineage>
</organism>
<name>A0A1F6EH18_9BACT</name>
<evidence type="ECO:0000313" key="2">
    <source>
        <dbReference type="Proteomes" id="UP000177306"/>
    </source>
</evidence>
<comment type="caution">
    <text evidence="1">The sequence shown here is derived from an EMBL/GenBank/DDBJ whole genome shotgun (WGS) entry which is preliminary data.</text>
</comment>
<dbReference type="AlphaFoldDB" id="A0A1F6EH18"/>
<evidence type="ECO:0000313" key="1">
    <source>
        <dbReference type="EMBL" id="OGG72907.1"/>
    </source>
</evidence>
<sequence length="256" mass="27820">MNHHEAHKRLLAAHTLLMEPTTTREKFNSIRTLIEGVNPSLDAALARVEQELSTWDQIQDGDVIHLTAKHLPENTEEEKKRKKWLLLFINSWRQLKSEVARVEQELQSADNAQTTGEKASHWGKIFSAAKGPLGIITVLAIGVAVMQQTSVEITIQNKGCATMYPSGSIPFSLPGLSLPKDPIPSGGSAVAELPGLTVNVDGTSSSALVLSVLTFSMTFQLSDVDDVTLDGVSLLGKKTEVRLSESDEHTLILTCS</sequence>
<protein>
    <submittedName>
        <fullName evidence="1">Uncharacterized protein</fullName>
    </submittedName>
</protein>
<dbReference type="EMBL" id="MFLY01000024">
    <property type="protein sequence ID" value="OGG72907.1"/>
    <property type="molecule type" value="Genomic_DNA"/>
</dbReference>